<dbReference type="EMBL" id="CAADFG010000002">
    <property type="protein sequence ID" value="VFJ87193.1"/>
    <property type="molecule type" value="Genomic_DNA"/>
</dbReference>
<evidence type="ECO:0000313" key="8">
    <source>
        <dbReference type="EMBL" id="VFJ88845.1"/>
    </source>
</evidence>
<protein>
    <submittedName>
        <fullName evidence="8">Uncharacterized conserved protein, contains HEPN domain</fullName>
    </submittedName>
</protein>
<dbReference type="GO" id="GO:0016787">
    <property type="term" value="F:hydrolase activity"/>
    <property type="evidence" value="ECO:0007669"/>
    <property type="project" value="UniProtKB-KW"/>
</dbReference>
<dbReference type="EMBL" id="CAADFI010000002">
    <property type="protein sequence ID" value="VFJ88845.1"/>
    <property type="molecule type" value="Genomic_DNA"/>
</dbReference>
<dbReference type="InterPro" id="IPR037038">
    <property type="entry name" value="HepT-like_sf"/>
</dbReference>
<keyword evidence="5" id="KW-0378">Hydrolase</keyword>
<organism evidence="8">
    <name type="scientific">Candidatus Kentrum eta</name>
    <dbReference type="NCBI Taxonomy" id="2126337"/>
    <lineage>
        <taxon>Bacteria</taxon>
        <taxon>Pseudomonadati</taxon>
        <taxon>Pseudomonadota</taxon>
        <taxon>Gammaproteobacteria</taxon>
        <taxon>Candidatus Kentrum</taxon>
    </lineage>
</organism>
<dbReference type="InterPro" id="IPR008201">
    <property type="entry name" value="HepT-like"/>
</dbReference>
<keyword evidence="1" id="KW-0597">Phosphoprotein</keyword>
<keyword evidence="3" id="KW-0540">Nuclease</keyword>
<evidence type="ECO:0000256" key="1">
    <source>
        <dbReference type="ARBA" id="ARBA00022553"/>
    </source>
</evidence>
<dbReference type="AlphaFoldDB" id="A0A450U9S1"/>
<sequence>MSLPETDYIRHMLDEARYLRERSATLKQDEFDADPTLQRAFVRSLEIIGEAAKHISDPFRNRYPTVPWRVMAGLRDRVIHDYLGVDYELVWDVVRNKMPELQTELERILAIEDMSNTTP</sequence>
<proteinExistence type="inferred from homology"/>
<dbReference type="GO" id="GO:0110001">
    <property type="term" value="C:toxin-antitoxin complex"/>
    <property type="evidence" value="ECO:0007669"/>
    <property type="project" value="InterPro"/>
</dbReference>
<dbReference type="Pfam" id="PF01934">
    <property type="entry name" value="HepT-like"/>
    <property type="match status" value="1"/>
</dbReference>
<evidence type="ECO:0000256" key="4">
    <source>
        <dbReference type="ARBA" id="ARBA00022741"/>
    </source>
</evidence>
<comment type="similarity">
    <text evidence="6">Belongs to the HepT RNase toxin family.</text>
</comment>
<gene>
    <name evidence="7" type="ORF">BECKH772A_GA0070896_1000248</name>
    <name evidence="8" type="ORF">BECKH772B_GA0070898_1000244</name>
    <name evidence="9" type="ORF">BECKH772C_GA0070978_1000195</name>
</gene>
<reference evidence="8" key="1">
    <citation type="submission" date="2019-02" db="EMBL/GenBank/DDBJ databases">
        <authorList>
            <person name="Gruber-Vodicka R. H."/>
            <person name="Seah K. B. B."/>
        </authorList>
    </citation>
    <scope>NUCLEOTIDE SEQUENCE</scope>
    <source>
        <strain evidence="9">BECK_SA2B12</strain>
        <strain evidence="7">BECK_SA2B15</strain>
        <strain evidence="8">BECK_SA2B20</strain>
    </source>
</reference>
<evidence type="ECO:0000313" key="7">
    <source>
        <dbReference type="EMBL" id="VFJ87193.1"/>
    </source>
</evidence>
<keyword evidence="2" id="KW-1277">Toxin-antitoxin system</keyword>
<evidence type="ECO:0000256" key="5">
    <source>
        <dbReference type="ARBA" id="ARBA00022801"/>
    </source>
</evidence>
<dbReference type="InterPro" id="IPR051813">
    <property type="entry name" value="HepT_RNase_toxin"/>
</dbReference>
<evidence type="ECO:0000256" key="3">
    <source>
        <dbReference type="ARBA" id="ARBA00022722"/>
    </source>
</evidence>
<accession>A0A450U9S1</accession>
<evidence type="ECO:0000313" key="9">
    <source>
        <dbReference type="EMBL" id="VFJ95092.1"/>
    </source>
</evidence>
<dbReference type="PANTHER" id="PTHR34139:SF1">
    <property type="entry name" value="RNASE MJ1380-RELATED"/>
    <property type="match status" value="1"/>
</dbReference>
<keyword evidence="4" id="KW-0547">Nucleotide-binding</keyword>
<dbReference type="EMBL" id="CAADFJ010000001">
    <property type="protein sequence ID" value="VFJ95092.1"/>
    <property type="molecule type" value="Genomic_DNA"/>
</dbReference>
<dbReference type="GO" id="GO:0004540">
    <property type="term" value="F:RNA nuclease activity"/>
    <property type="evidence" value="ECO:0007669"/>
    <property type="project" value="InterPro"/>
</dbReference>
<dbReference type="PANTHER" id="PTHR34139">
    <property type="entry name" value="UPF0331 PROTEIN MJ0127"/>
    <property type="match status" value="1"/>
</dbReference>
<dbReference type="GO" id="GO:0000166">
    <property type="term" value="F:nucleotide binding"/>
    <property type="evidence" value="ECO:0007669"/>
    <property type="project" value="UniProtKB-KW"/>
</dbReference>
<evidence type="ECO:0000256" key="6">
    <source>
        <dbReference type="ARBA" id="ARBA00024207"/>
    </source>
</evidence>
<dbReference type="Gene3D" id="1.20.120.580">
    <property type="entry name" value="bsu32300-like"/>
    <property type="match status" value="1"/>
</dbReference>
<evidence type="ECO:0000256" key="2">
    <source>
        <dbReference type="ARBA" id="ARBA00022649"/>
    </source>
</evidence>
<name>A0A450U9S1_9GAMM</name>